<sequence>MTHPNILPQQRTNTLNLHRPNLRTLTSLILLTTPTHNHSKPKSPRTRAHQPQTNLPHNINPRPTIHPPSLLSLRTNTILHRIRGHPNPHAHPNHSLRQPTRTPKRRHLPSILHPSQLPTPAHRHPAPP</sequence>
<evidence type="ECO:0000313" key="3">
    <source>
        <dbReference type="Proteomes" id="UP000694410"/>
    </source>
</evidence>
<reference evidence="2" key="1">
    <citation type="submission" date="2025-08" db="UniProtKB">
        <authorList>
            <consortium name="Ensembl"/>
        </authorList>
    </citation>
    <scope>IDENTIFICATION</scope>
</reference>
<reference evidence="2" key="2">
    <citation type="submission" date="2025-09" db="UniProtKB">
        <authorList>
            <consortium name="Ensembl"/>
        </authorList>
    </citation>
    <scope>IDENTIFICATION</scope>
</reference>
<dbReference type="AlphaFoldDB" id="A0A8C0VSL8"/>
<feature type="region of interest" description="Disordered" evidence="1">
    <location>
        <begin position="33"/>
        <end position="128"/>
    </location>
</feature>
<proteinExistence type="predicted"/>
<dbReference type="Proteomes" id="UP000694410">
    <property type="component" value="Unplaced"/>
</dbReference>
<keyword evidence="3" id="KW-1185">Reference proteome</keyword>
<evidence type="ECO:0000256" key="1">
    <source>
        <dbReference type="SAM" id="MobiDB-lite"/>
    </source>
</evidence>
<protein>
    <submittedName>
        <fullName evidence="2">Uncharacterized protein</fullName>
    </submittedName>
</protein>
<dbReference type="Ensembl" id="ENSCCET00000038641.1">
    <property type="protein sequence ID" value="ENSCCEP00000025886.1"/>
    <property type="gene ID" value="ENSCCEG00000022862.1"/>
</dbReference>
<feature type="compositionally biased region" description="Basic residues" evidence="1">
    <location>
        <begin position="37"/>
        <end position="48"/>
    </location>
</feature>
<accession>A0A8C0VSL8</accession>
<organism evidence="2 3">
    <name type="scientific">Cyanistes caeruleus</name>
    <name type="common">Eurasian blue tit</name>
    <name type="synonym">Parus caeruleus</name>
    <dbReference type="NCBI Taxonomy" id="156563"/>
    <lineage>
        <taxon>Eukaryota</taxon>
        <taxon>Metazoa</taxon>
        <taxon>Chordata</taxon>
        <taxon>Craniata</taxon>
        <taxon>Vertebrata</taxon>
        <taxon>Euteleostomi</taxon>
        <taxon>Archelosauria</taxon>
        <taxon>Archosauria</taxon>
        <taxon>Dinosauria</taxon>
        <taxon>Saurischia</taxon>
        <taxon>Theropoda</taxon>
        <taxon>Coelurosauria</taxon>
        <taxon>Aves</taxon>
        <taxon>Neognathae</taxon>
        <taxon>Neoaves</taxon>
        <taxon>Telluraves</taxon>
        <taxon>Australaves</taxon>
        <taxon>Passeriformes</taxon>
        <taxon>Paridae</taxon>
        <taxon>Cyanistes</taxon>
    </lineage>
</organism>
<name>A0A8C0VSL8_CYACU</name>
<feature type="compositionally biased region" description="Basic residues" evidence="1">
    <location>
        <begin position="80"/>
        <end position="94"/>
    </location>
</feature>
<evidence type="ECO:0000313" key="2">
    <source>
        <dbReference type="Ensembl" id="ENSCCEP00000025886.1"/>
    </source>
</evidence>